<gene>
    <name evidence="2" type="ORF">GJU42_12175</name>
    <name evidence="3" type="ORF">SAMN06265349_103264</name>
</gene>
<evidence type="ECO:0000256" key="1">
    <source>
        <dbReference type="SAM" id="Phobius"/>
    </source>
</evidence>
<keyword evidence="1" id="KW-0812">Transmembrane</keyword>
<evidence type="ECO:0000313" key="2">
    <source>
        <dbReference type="EMBL" id="MRX68723.1"/>
    </source>
</evidence>
<evidence type="ECO:0000313" key="4">
    <source>
        <dbReference type="Proteomes" id="UP000317289"/>
    </source>
</evidence>
<name>A0A521DHJ6_9FLAO</name>
<keyword evidence="1" id="KW-1133">Transmembrane helix</keyword>
<dbReference type="OrthoDB" id="1331669at2"/>
<dbReference type="Proteomes" id="UP000317289">
    <property type="component" value="Unassembled WGS sequence"/>
</dbReference>
<feature type="transmembrane region" description="Helical" evidence="1">
    <location>
        <begin position="157"/>
        <end position="183"/>
    </location>
</feature>
<dbReference type="RefSeq" id="WP_142450955.1">
    <property type="nucleotide sequence ID" value="NZ_FXTA01000003.1"/>
</dbReference>
<dbReference type="Proteomes" id="UP000468990">
    <property type="component" value="Unassembled WGS sequence"/>
</dbReference>
<reference evidence="3 4" key="1">
    <citation type="submission" date="2017-05" db="EMBL/GenBank/DDBJ databases">
        <authorList>
            <person name="Varghese N."/>
            <person name="Submissions S."/>
        </authorList>
    </citation>
    <scope>NUCLEOTIDE SEQUENCE [LARGE SCALE GENOMIC DNA]</scope>
    <source>
        <strain evidence="3 4">DSM 19382</strain>
    </source>
</reference>
<feature type="transmembrane region" description="Helical" evidence="1">
    <location>
        <begin position="34"/>
        <end position="63"/>
    </location>
</feature>
<evidence type="ECO:0008006" key="6">
    <source>
        <dbReference type="Google" id="ProtNLM"/>
    </source>
</evidence>
<dbReference type="AlphaFoldDB" id="A0A521DHJ6"/>
<dbReference type="EMBL" id="FXTA01000003">
    <property type="protein sequence ID" value="SMO71055.1"/>
    <property type="molecule type" value="Genomic_DNA"/>
</dbReference>
<dbReference type="EMBL" id="WKKG01000006">
    <property type="protein sequence ID" value="MRX68723.1"/>
    <property type="molecule type" value="Genomic_DNA"/>
</dbReference>
<feature type="transmembrane region" description="Helical" evidence="1">
    <location>
        <begin position="129"/>
        <end position="150"/>
    </location>
</feature>
<keyword evidence="1" id="KW-0472">Membrane</keyword>
<proteinExistence type="predicted"/>
<accession>A0A521DHJ6</accession>
<feature type="transmembrane region" description="Helical" evidence="1">
    <location>
        <begin position="203"/>
        <end position="229"/>
    </location>
</feature>
<organism evidence="3 4">
    <name type="scientific">Flavobacterium resistens</name>
    <dbReference type="NCBI Taxonomy" id="443612"/>
    <lineage>
        <taxon>Bacteria</taxon>
        <taxon>Pseudomonadati</taxon>
        <taxon>Bacteroidota</taxon>
        <taxon>Flavobacteriia</taxon>
        <taxon>Flavobacteriales</taxon>
        <taxon>Flavobacteriaceae</taxon>
        <taxon>Flavobacterium</taxon>
    </lineage>
</organism>
<reference evidence="2 5" key="2">
    <citation type="submission" date="2019-11" db="EMBL/GenBank/DDBJ databases">
        <title>Flavobacterium resistens genome.</title>
        <authorList>
            <person name="Wilson V.M."/>
            <person name="Newman J.D."/>
        </authorList>
    </citation>
    <scope>NUCLEOTIDE SEQUENCE [LARGE SCALE GENOMIC DNA]</scope>
    <source>
        <strain evidence="2 5">DSM 19382</strain>
    </source>
</reference>
<sequence>MKSTLAQIENIKNNGYSLDFSNVFDHAFENYKKIALYSALIIFLVFVIFGVGAMVTIGAIYGLEHAPKIIEESMKPSKLTLESALISTVGVSLITALFAPFAAGFFKMADAADKDSEFKVSGMFHYYKAPYFIQLFVATLIISVVNNIIANSLESTGYIFLGAGISIFINYFMYFTVPLIVFGNLKAIDAIKGSITLVTKNPLLIFGLFILGMIGSIVGVVACGVGLFFTVVFNTSLIYATYCGIFTMEQEEDSIDTIGQSDL</sequence>
<feature type="transmembrane region" description="Helical" evidence="1">
    <location>
        <begin position="84"/>
        <end position="109"/>
    </location>
</feature>
<protein>
    <recommendedName>
        <fullName evidence="6">Beta-carotene 15,15'-monooxygenase</fullName>
    </recommendedName>
</protein>
<evidence type="ECO:0000313" key="5">
    <source>
        <dbReference type="Proteomes" id="UP000468990"/>
    </source>
</evidence>
<keyword evidence="5" id="KW-1185">Reference proteome</keyword>
<evidence type="ECO:0000313" key="3">
    <source>
        <dbReference type="EMBL" id="SMO71055.1"/>
    </source>
</evidence>